<dbReference type="InterPro" id="IPR022251">
    <property type="entry name" value="DUF3774_wound-induced"/>
</dbReference>
<evidence type="ECO:0000256" key="1">
    <source>
        <dbReference type="SAM" id="MobiDB-lite"/>
    </source>
</evidence>
<gene>
    <name evidence="2" type="ORF">ACJRO7_021684</name>
</gene>
<feature type="region of interest" description="Disordered" evidence="1">
    <location>
        <begin position="42"/>
        <end position="71"/>
    </location>
</feature>
<evidence type="ECO:0000313" key="3">
    <source>
        <dbReference type="Proteomes" id="UP001634007"/>
    </source>
</evidence>
<comment type="caution">
    <text evidence="2">The sequence shown here is derived from an EMBL/GenBank/DDBJ whole genome shotgun (WGS) entry which is preliminary data.</text>
</comment>
<dbReference type="Pfam" id="PF12609">
    <property type="entry name" value="DUF3774"/>
    <property type="match status" value="1"/>
</dbReference>
<dbReference type="EMBL" id="JBJKBG010000005">
    <property type="protein sequence ID" value="KAL3740437.1"/>
    <property type="molecule type" value="Genomic_DNA"/>
</dbReference>
<accession>A0ABD3KS89</accession>
<keyword evidence="3" id="KW-1185">Reference proteome</keyword>
<organism evidence="2 3">
    <name type="scientific">Eucalyptus globulus</name>
    <name type="common">Tasmanian blue gum</name>
    <dbReference type="NCBI Taxonomy" id="34317"/>
    <lineage>
        <taxon>Eukaryota</taxon>
        <taxon>Viridiplantae</taxon>
        <taxon>Streptophyta</taxon>
        <taxon>Embryophyta</taxon>
        <taxon>Tracheophyta</taxon>
        <taxon>Spermatophyta</taxon>
        <taxon>Magnoliopsida</taxon>
        <taxon>eudicotyledons</taxon>
        <taxon>Gunneridae</taxon>
        <taxon>Pentapetalae</taxon>
        <taxon>rosids</taxon>
        <taxon>malvids</taxon>
        <taxon>Myrtales</taxon>
        <taxon>Myrtaceae</taxon>
        <taxon>Myrtoideae</taxon>
        <taxon>Eucalypteae</taxon>
        <taxon>Eucalyptus</taxon>
    </lineage>
</organism>
<feature type="compositionally biased region" description="Low complexity" evidence="1">
    <location>
        <begin position="42"/>
        <end position="56"/>
    </location>
</feature>
<reference evidence="2 3" key="1">
    <citation type="submission" date="2024-11" db="EMBL/GenBank/DDBJ databases">
        <title>Chromosome-level genome assembly of Eucalyptus globulus Labill. provides insights into its genome evolution.</title>
        <authorList>
            <person name="Li X."/>
        </authorList>
    </citation>
    <scope>NUCLEOTIDE SEQUENCE [LARGE SCALE GENOMIC DNA]</scope>
    <source>
        <strain evidence="2">CL2024</strain>
        <tissue evidence="2">Fresh tender leaves</tissue>
    </source>
</reference>
<dbReference type="AlphaFoldDB" id="A0ABD3KS89"/>
<sequence>MRSQLVLECSFTHMYIARGVGDAMKDRRSESCDSTIKCAGDYSSSSGSDRWSRAFSGGAGEDSTALKDGIGKGNERWRRQAEESLRIVMYLSCWGPLG</sequence>
<dbReference type="Proteomes" id="UP001634007">
    <property type="component" value="Unassembled WGS sequence"/>
</dbReference>
<proteinExistence type="predicted"/>
<name>A0ABD3KS89_EUCGL</name>
<evidence type="ECO:0000313" key="2">
    <source>
        <dbReference type="EMBL" id="KAL3740437.1"/>
    </source>
</evidence>
<protein>
    <submittedName>
        <fullName evidence="2">Uncharacterized protein</fullName>
    </submittedName>
</protein>